<keyword evidence="2" id="KW-1185">Reference proteome</keyword>
<evidence type="ECO:0000313" key="1">
    <source>
        <dbReference type="EMBL" id="KAK9721393.1"/>
    </source>
</evidence>
<reference evidence="1 2" key="1">
    <citation type="submission" date="2023-04" db="EMBL/GenBank/DDBJ databases">
        <title>Genome of Basidiobolus ranarum AG-B5.</title>
        <authorList>
            <person name="Stajich J.E."/>
            <person name="Carter-House D."/>
            <person name="Gryganskyi A."/>
        </authorList>
    </citation>
    <scope>NUCLEOTIDE SEQUENCE [LARGE SCALE GENOMIC DNA]</scope>
    <source>
        <strain evidence="1 2">AG-B5</strain>
    </source>
</reference>
<protein>
    <submittedName>
        <fullName evidence="1">Uncharacterized protein</fullName>
    </submittedName>
</protein>
<sequence>MEAPNQISSDSPGNAQQIEVVPTVHDSNVTSESRQVYETEHPQATVTCVVHDSNNVVHHH</sequence>
<name>A0ABR2W6B4_9FUNG</name>
<proteinExistence type="predicted"/>
<dbReference type="EMBL" id="JASJQH010006980">
    <property type="protein sequence ID" value="KAK9721393.1"/>
    <property type="molecule type" value="Genomic_DNA"/>
</dbReference>
<gene>
    <name evidence="1" type="ORF">K7432_003424</name>
</gene>
<accession>A0ABR2W6B4</accession>
<evidence type="ECO:0000313" key="2">
    <source>
        <dbReference type="Proteomes" id="UP001479436"/>
    </source>
</evidence>
<comment type="caution">
    <text evidence="1">The sequence shown here is derived from an EMBL/GenBank/DDBJ whole genome shotgun (WGS) entry which is preliminary data.</text>
</comment>
<dbReference type="Proteomes" id="UP001479436">
    <property type="component" value="Unassembled WGS sequence"/>
</dbReference>
<organism evidence="1 2">
    <name type="scientific">Basidiobolus ranarum</name>
    <dbReference type="NCBI Taxonomy" id="34480"/>
    <lineage>
        <taxon>Eukaryota</taxon>
        <taxon>Fungi</taxon>
        <taxon>Fungi incertae sedis</taxon>
        <taxon>Zoopagomycota</taxon>
        <taxon>Entomophthoromycotina</taxon>
        <taxon>Basidiobolomycetes</taxon>
        <taxon>Basidiobolales</taxon>
        <taxon>Basidiobolaceae</taxon>
        <taxon>Basidiobolus</taxon>
    </lineage>
</organism>